<evidence type="ECO:0000313" key="3">
    <source>
        <dbReference type="Proteomes" id="UP000692954"/>
    </source>
</evidence>
<dbReference type="AlphaFoldDB" id="A0A8S1QMV7"/>
<gene>
    <name evidence="2" type="ORF">PSON_ATCC_30995.1.T1110016</name>
</gene>
<name>A0A8S1QMV7_9CILI</name>
<dbReference type="OrthoDB" id="409374at2759"/>
<keyword evidence="1" id="KW-0472">Membrane</keyword>
<evidence type="ECO:0008006" key="4">
    <source>
        <dbReference type="Google" id="ProtNLM"/>
    </source>
</evidence>
<keyword evidence="1" id="KW-0812">Transmembrane</keyword>
<sequence length="129" mass="14878">MSKTLFDKCNQQTTLPCLEICGDQLVTGFEKRDFEFEYDGCYNCQYQCQPQCTKCIKGQCQECETKGWQLIHNIIHGDVKKFVKIKLQLQMNNVIMVIQMIKMVAKIVNILVGLDVINVIITQILVNKL</sequence>
<reference evidence="2" key="1">
    <citation type="submission" date="2021-01" db="EMBL/GenBank/DDBJ databases">
        <authorList>
            <consortium name="Genoscope - CEA"/>
            <person name="William W."/>
        </authorList>
    </citation>
    <scope>NUCLEOTIDE SEQUENCE</scope>
</reference>
<keyword evidence="1" id="KW-1133">Transmembrane helix</keyword>
<organism evidence="2 3">
    <name type="scientific">Paramecium sonneborni</name>
    <dbReference type="NCBI Taxonomy" id="65129"/>
    <lineage>
        <taxon>Eukaryota</taxon>
        <taxon>Sar</taxon>
        <taxon>Alveolata</taxon>
        <taxon>Ciliophora</taxon>
        <taxon>Intramacronucleata</taxon>
        <taxon>Oligohymenophorea</taxon>
        <taxon>Peniculida</taxon>
        <taxon>Parameciidae</taxon>
        <taxon>Paramecium</taxon>
    </lineage>
</organism>
<accession>A0A8S1QMV7</accession>
<dbReference type="EMBL" id="CAJJDN010000111">
    <property type="protein sequence ID" value="CAD8116421.1"/>
    <property type="molecule type" value="Genomic_DNA"/>
</dbReference>
<keyword evidence="3" id="KW-1185">Reference proteome</keyword>
<dbReference type="Proteomes" id="UP000692954">
    <property type="component" value="Unassembled WGS sequence"/>
</dbReference>
<dbReference type="PANTHER" id="PTHR38934">
    <property type="entry name" value="HYPHALLY REGULATED CELL WALL PROTEIN 1"/>
    <property type="match status" value="1"/>
</dbReference>
<feature type="transmembrane region" description="Helical" evidence="1">
    <location>
        <begin position="107"/>
        <end position="126"/>
    </location>
</feature>
<dbReference type="PANTHER" id="PTHR38934:SF6">
    <property type="entry name" value="CHROMOSOME UNDETERMINED SCAFFOLD_176, WHOLE GENOME SHOTGUN SEQUENCE"/>
    <property type="match status" value="1"/>
</dbReference>
<protein>
    <recommendedName>
        <fullName evidence="4">Transmembrane protein</fullName>
    </recommendedName>
</protein>
<comment type="caution">
    <text evidence="2">The sequence shown here is derived from an EMBL/GenBank/DDBJ whole genome shotgun (WGS) entry which is preliminary data.</text>
</comment>
<evidence type="ECO:0000313" key="2">
    <source>
        <dbReference type="EMBL" id="CAD8116421.1"/>
    </source>
</evidence>
<proteinExistence type="predicted"/>
<evidence type="ECO:0000256" key="1">
    <source>
        <dbReference type="SAM" id="Phobius"/>
    </source>
</evidence>